<evidence type="ECO:0000256" key="6">
    <source>
        <dbReference type="ARBA" id="ARBA00022786"/>
    </source>
</evidence>
<evidence type="ECO:0000256" key="3">
    <source>
        <dbReference type="ARBA" id="ARBA00022679"/>
    </source>
</evidence>
<evidence type="ECO:0000256" key="8">
    <source>
        <dbReference type="PROSITE-ProRule" id="PRU00175"/>
    </source>
</evidence>
<evidence type="ECO:0000256" key="1">
    <source>
        <dbReference type="ARBA" id="ARBA00000900"/>
    </source>
</evidence>
<reference evidence="11" key="1">
    <citation type="journal article" date="2008" name="BMC Genomics">
        <title>A conifer genomics resource of 200,000 spruce (Picea spp.) ESTs and 6,464 high-quality, sequence-finished full-length cDNAs for Sitka spruce (Picea sitchensis).</title>
        <authorList>
            <person name="Ralph S.G."/>
            <person name="Chun H.J."/>
            <person name="Kolosova N."/>
            <person name="Cooper D."/>
            <person name="Oddy C."/>
            <person name="Ritland C.E."/>
            <person name="Kirkpatrick R."/>
            <person name="Moore R."/>
            <person name="Barber S."/>
            <person name="Holt R.A."/>
            <person name="Jones S.J."/>
            <person name="Marra M.A."/>
            <person name="Douglas C.J."/>
            <person name="Ritland K."/>
            <person name="Bohlmann J."/>
        </authorList>
    </citation>
    <scope>NUCLEOTIDE SEQUENCE</scope>
    <source>
        <tissue evidence="11">Bark</tissue>
    </source>
</reference>
<dbReference type="GO" id="GO:0008270">
    <property type="term" value="F:zinc ion binding"/>
    <property type="evidence" value="ECO:0007669"/>
    <property type="project" value="UniProtKB-KW"/>
</dbReference>
<evidence type="ECO:0000256" key="2">
    <source>
        <dbReference type="ARBA" id="ARBA00012483"/>
    </source>
</evidence>
<dbReference type="EMBL" id="EF085725">
    <property type="protein sequence ID" value="ABK25021.1"/>
    <property type="molecule type" value="mRNA"/>
</dbReference>
<keyword evidence="7" id="KW-0862">Zinc</keyword>
<comment type="catalytic activity">
    <reaction evidence="1">
        <text>S-ubiquitinyl-[E2 ubiquitin-conjugating enzyme]-L-cysteine + [acceptor protein]-L-lysine = [E2 ubiquitin-conjugating enzyme]-L-cysteine + N(6)-ubiquitinyl-[acceptor protein]-L-lysine.</text>
        <dbReference type="EC" id="2.3.2.27"/>
    </reaction>
</comment>
<evidence type="ECO:0000313" key="11">
    <source>
        <dbReference type="EMBL" id="ABK25021.1"/>
    </source>
</evidence>
<dbReference type="InterPro" id="IPR001841">
    <property type="entry name" value="Znf_RING"/>
</dbReference>
<sequence>MDNEKTHLTSAAAFVEGGIQEACEDACSICLEPFCETDPSTVTSCKHEYHLQCILEWAQRSKQCPMCWQFLSLKDPASQELLEAVEQERTLRMNRPQNAPIFPHISFEDLDLHNVRINSDDPELEERIMQHLAAAAAMGRARRFTRRETSHDRASAQGHSQILLFSSHPNVPPLPDHTSAEGGHSPTSTVASPITPLAAVEEEQLQRPSPPMQVDSDSQSIGSASMTSQDVDGRSSSFPHRNIAGQPSMEYHERSRLSEMQSFSESLKSRFTSMSSRCKESFAKATRGFRERLSARNSAVTDHAQEAQQEVSDGIAGVTRMMEFLDTNGRNRGGIISISDDMEGHSVLAPARQQIDDDHPNMCSGNNSGVNLCTASPGSSEVAPQLLNDESSSGYDLFSQKVVEDDSGAGTGLQGTYAVLSP</sequence>
<dbReference type="SMART" id="SM00184">
    <property type="entry name" value="RING"/>
    <property type="match status" value="1"/>
</dbReference>
<protein>
    <recommendedName>
        <fullName evidence="2">RING-type E3 ubiquitin transferase</fullName>
        <ecNumber evidence="2">2.3.2.27</ecNumber>
    </recommendedName>
</protein>
<name>A9NWL0_PICSI</name>
<feature type="domain" description="RING-type" evidence="10">
    <location>
        <begin position="27"/>
        <end position="67"/>
    </location>
</feature>
<evidence type="ECO:0000256" key="5">
    <source>
        <dbReference type="ARBA" id="ARBA00022771"/>
    </source>
</evidence>
<feature type="compositionally biased region" description="Polar residues" evidence="9">
    <location>
        <begin position="215"/>
        <end position="239"/>
    </location>
</feature>
<dbReference type="InterPro" id="IPR013083">
    <property type="entry name" value="Znf_RING/FYVE/PHD"/>
</dbReference>
<dbReference type="PANTHER" id="PTHR46463">
    <property type="entry name" value="ZINC FINGER, RING/FYVE/PHD-TYPE"/>
    <property type="match status" value="1"/>
</dbReference>
<organism evidence="11">
    <name type="scientific">Picea sitchensis</name>
    <name type="common">Sitka spruce</name>
    <name type="synonym">Pinus sitchensis</name>
    <dbReference type="NCBI Taxonomy" id="3332"/>
    <lineage>
        <taxon>Eukaryota</taxon>
        <taxon>Viridiplantae</taxon>
        <taxon>Streptophyta</taxon>
        <taxon>Embryophyta</taxon>
        <taxon>Tracheophyta</taxon>
        <taxon>Spermatophyta</taxon>
        <taxon>Pinopsida</taxon>
        <taxon>Pinidae</taxon>
        <taxon>Conifers I</taxon>
        <taxon>Pinales</taxon>
        <taxon>Pinaceae</taxon>
        <taxon>Picea</taxon>
    </lineage>
</organism>
<feature type="region of interest" description="Disordered" evidence="9">
    <location>
        <begin position="165"/>
        <end position="191"/>
    </location>
</feature>
<dbReference type="GO" id="GO:0061630">
    <property type="term" value="F:ubiquitin protein ligase activity"/>
    <property type="evidence" value="ECO:0007669"/>
    <property type="project" value="UniProtKB-EC"/>
</dbReference>
<dbReference type="Pfam" id="PF13639">
    <property type="entry name" value="zf-RING_2"/>
    <property type="match status" value="1"/>
</dbReference>
<keyword evidence="3" id="KW-0808">Transferase</keyword>
<dbReference type="AlphaFoldDB" id="A9NWL0"/>
<keyword evidence="6" id="KW-0833">Ubl conjugation pathway</keyword>
<keyword evidence="4" id="KW-0479">Metal-binding</keyword>
<accession>A9NWL0</accession>
<proteinExistence type="evidence at transcript level"/>
<dbReference type="FunFam" id="3.30.40.10:FF:000705">
    <property type="entry name" value="E3 ubiquitin-protein ligase RHF2A isoform X1"/>
    <property type="match status" value="1"/>
</dbReference>
<dbReference type="PROSITE" id="PS50089">
    <property type="entry name" value="ZF_RING_2"/>
    <property type="match status" value="1"/>
</dbReference>
<dbReference type="CDD" id="cd23122">
    <property type="entry name" value="RING-H2_RHF2A"/>
    <property type="match status" value="1"/>
</dbReference>
<dbReference type="EC" id="2.3.2.27" evidence="2"/>
<evidence type="ECO:0000256" key="9">
    <source>
        <dbReference type="SAM" id="MobiDB-lite"/>
    </source>
</evidence>
<keyword evidence="5 8" id="KW-0863">Zinc-finger</keyword>
<feature type="region of interest" description="Disordered" evidence="9">
    <location>
        <begin position="203"/>
        <end position="257"/>
    </location>
</feature>
<dbReference type="OMA" id="PETTHMA"/>
<dbReference type="Gene3D" id="3.30.40.10">
    <property type="entry name" value="Zinc/RING finger domain, C3HC4 (zinc finger)"/>
    <property type="match status" value="1"/>
</dbReference>
<dbReference type="PANTHER" id="PTHR46463:SF78">
    <property type="entry name" value="RING-TYPE DOMAIN-CONTAINING PROTEIN"/>
    <property type="match status" value="1"/>
</dbReference>
<evidence type="ECO:0000259" key="10">
    <source>
        <dbReference type="PROSITE" id="PS50089"/>
    </source>
</evidence>
<evidence type="ECO:0000256" key="7">
    <source>
        <dbReference type="ARBA" id="ARBA00022833"/>
    </source>
</evidence>
<dbReference type="SUPFAM" id="SSF57850">
    <property type="entry name" value="RING/U-box"/>
    <property type="match status" value="1"/>
</dbReference>
<evidence type="ECO:0000256" key="4">
    <source>
        <dbReference type="ARBA" id="ARBA00022723"/>
    </source>
</evidence>